<dbReference type="EMBL" id="JAWLKH010000012">
    <property type="protein sequence ID" value="MDV6312801.1"/>
    <property type="molecule type" value="Genomic_DNA"/>
</dbReference>
<comment type="caution">
    <text evidence="2">The sequence shown here is derived from an EMBL/GenBank/DDBJ whole genome shotgun (WGS) entry which is preliminary data.</text>
</comment>
<feature type="transmembrane region" description="Helical" evidence="1">
    <location>
        <begin position="102"/>
        <end position="122"/>
    </location>
</feature>
<organism evidence="2 3">
    <name type="scientific">Gordonia amicalis</name>
    <dbReference type="NCBI Taxonomy" id="89053"/>
    <lineage>
        <taxon>Bacteria</taxon>
        <taxon>Bacillati</taxon>
        <taxon>Actinomycetota</taxon>
        <taxon>Actinomycetes</taxon>
        <taxon>Mycobacteriales</taxon>
        <taxon>Gordoniaceae</taxon>
        <taxon>Gordonia</taxon>
    </lineage>
</organism>
<gene>
    <name evidence="2" type="ORF">R3Q15_13040</name>
</gene>
<keyword evidence="1" id="KW-1133">Transmembrane helix</keyword>
<evidence type="ECO:0000256" key="1">
    <source>
        <dbReference type="SAM" id="Phobius"/>
    </source>
</evidence>
<proteinExistence type="predicted"/>
<reference evidence="2" key="1">
    <citation type="submission" date="2023-10" db="EMBL/GenBank/DDBJ databases">
        <title>Development of a sustainable strategy for remediation of hydrocarbon-contaminated territories based on the waste exchange concept.</title>
        <authorList>
            <person name="Krivoruchko A."/>
        </authorList>
    </citation>
    <scope>NUCLEOTIDE SEQUENCE</scope>
    <source>
        <strain evidence="2">IEGM 1279</strain>
    </source>
</reference>
<dbReference type="Proteomes" id="UP001185922">
    <property type="component" value="Unassembled WGS sequence"/>
</dbReference>
<dbReference type="RefSeq" id="WP_159405222.1">
    <property type="nucleotide sequence ID" value="NZ_CP096596.1"/>
</dbReference>
<evidence type="ECO:0000313" key="3">
    <source>
        <dbReference type="Proteomes" id="UP001185922"/>
    </source>
</evidence>
<protein>
    <submittedName>
        <fullName evidence="2">Uncharacterized protein</fullName>
    </submittedName>
</protein>
<evidence type="ECO:0000313" key="2">
    <source>
        <dbReference type="EMBL" id="MDV6312801.1"/>
    </source>
</evidence>
<name>A0AAE4R5F4_9ACTN</name>
<accession>A0AAE4R5F4</accession>
<keyword evidence="1" id="KW-0472">Membrane</keyword>
<feature type="transmembrane region" description="Helical" evidence="1">
    <location>
        <begin position="67"/>
        <end position="90"/>
    </location>
</feature>
<keyword evidence="1" id="KW-0812">Transmembrane</keyword>
<dbReference type="AlphaFoldDB" id="A0AAE4R5F4"/>
<sequence>MRSGDIQKHARLGVRGCYSRGFRGARPTDFRKRDVNPITSEVQDNRFFGPMTPFAAIGTLALAPLTWIVVLAASFVLYLLVAVVGGFLMFNGGKRRQIGAGIVFGSMAYVLVLVVLAVRLALGA</sequence>